<evidence type="ECO:0000313" key="3">
    <source>
        <dbReference type="Proteomes" id="UP000051450"/>
    </source>
</evidence>
<proteinExistence type="predicted"/>
<evidence type="ECO:0000256" key="1">
    <source>
        <dbReference type="SAM" id="SignalP"/>
    </source>
</evidence>
<dbReference type="PATRIC" id="fig|1423719.4.peg.1430"/>
<gene>
    <name evidence="2" type="ORF">FC66_GL001407</name>
</gene>
<dbReference type="AlphaFoldDB" id="A0A0R1HP76"/>
<name>A0A0R1HP76_9LACO</name>
<keyword evidence="1" id="KW-0732">Signal</keyword>
<feature type="signal peptide" evidence="1">
    <location>
        <begin position="1"/>
        <end position="26"/>
    </location>
</feature>
<protein>
    <submittedName>
        <fullName evidence="2">Extracellular protein</fullName>
    </submittedName>
</protein>
<sequence>MKFKNIIYTAAVTTLAVLSLGSVAHAATDTSSSASSTTEKTTDWSNPVVTLGSSLTDSQKSGTISTLTASLDSNSTYSTLPVNGSTLVKYLNSSGSTFNSDSGVWSSAMVQKTSSGSGINVKILDYNGTNNITTITENQYKNAALTAGVTDANIYVTSATRIDGSGALAGVYAAFAQNGETLNTKQVTAAQNEMSTLSDITQANKSKDGYTDSQLNNAVAGAKKDMAKEGSNVTNNQITNIVNNQITNNNLTNIITDNQKQQIVAVLIKIRDSGALDSSDFKSQANKVATNIQDGAKDIFSKLNTSENRNFLQKIWDAIVSFFSSIWSAITSMIS</sequence>
<dbReference type="InterPro" id="IPR009343">
    <property type="entry name" value="DUF1002"/>
</dbReference>
<evidence type="ECO:0000313" key="2">
    <source>
        <dbReference type="EMBL" id="KRK45444.1"/>
    </source>
</evidence>
<dbReference type="Proteomes" id="UP000051450">
    <property type="component" value="Unassembled WGS sequence"/>
</dbReference>
<reference evidence="2 3" key="1">
    <citation type="journal article" date="2015" name="Genome Announc.">
        <title>Expanding the biotechnology potential of lactobacilli through comparative genomics of 213 strains and associated genera.</title>
        <authorList>
            <person name="Sun Z."/>
            <person name="Harris H.M."/>
            <person name="McCann A."/>
            <person name="Guo C."/>
            <person name="Argimon S."/>
            <person name="Zhang W."/>
            <person name="Yang X."/>
            <person name="Jeffery I.B."/>
            <person name="Cooney J.C."/>
            <person name="Kagawa T.F."/>
            <person name="Liu W."/>
            <person name="Song Y."/>
            <person name="Salvetti E."/>
            <person name="Wrobel A."/>
            <person name="Rasinkangas P."/>
            <person name="Parkhill J."/>
            <person name="Rea M.C."/>
            <person name="O'Sullivan O."/>
            <person name="Ritari J."/>
            <person name="Douillard F.P."/>
            <person name="Paul Ross R."/>
            <person name="Yang R."/>
            <person name="Briner A.E."/>
            <person name="Felis G.E."/>
            <person name="de Vos W.M."/>
            <person name="Barrangou R."/>
            <person name="Klaenhammer T.R."/>
            <person name="Caufield P.W."/>
            <person name="Cui Y."/>
            <person name="Zhang H."/>
            <person name="O'Toole P.W."/>
        </authorList>
    </citation>
    <scope>NUCLEOTIDE SEQUENCE [LARGE SCALE GENOMIC DNA]</scope>
    <source>
        <strain evidence="2 3">DSM 15638</strain>
    </source>
</reference>
<dbReference type="Pfam" id="PF06207">
    <property type="entry name" value="DUF1002"/>
    <property type="match status" value="1"/>
</dbReference>
<organism evidence="2 3">
    <name type="scientific">Dellaglioa algida DSM 15638</name>
    <dbReference type="NCBI Taxonomy" id="1423719"/>
    <lineage>
        <taxon>Bacteria</taxon>
        <taxon>Bacillati</taxon>
        <taxon>Bacillota</taxon>
        <taxon>Bacilli</taxon>
        <taxon>Lactobacillales</taxon>
        <taxon>Lactobacillaceae</taxon>
        <taxon>Dellaglioa</taxon>
    </lineage>
</organism>
<dbReference type="STRING" id="1423719.FC66_GL001407"/>
<feature type="chain" id="PRO_5006405288" evidence="1">
    <location>
        <begin position="27"/>
        <end position="335"/>
    </location>
</feature>
<accession>A0A0R1HP76</accession>
<dbReference type="EMBL" id="AZDI01000008">
    <property type="protein sequence ID" value="KRK45444.1"/>
    <property type="molecule type" value="Genomic_DNA"/>
</dbReference>
<keyword evidence="3" id="KW-1185">Reference proteome</keyword>
<dbReference type="OrthoDB" id="9810153at2"/>
<comment type="caution">
    <text evidence="2">The sequence shown here is derived from an EMBL/GenBank/DDBJ whole genome shotgun (WGS) entry which is preliminary data.</text>
</comment>
<dbReference type="GeneID" id="83549156"/>
<dbReference type="RefSeq" id="WP_057974461.1">
    <property type="nucleotide sequence ID" value="NZ_AZDI01000008.1"/>
</dbReference>